<name>A0A1I3VYS3_9ACTN</name>
<comment type="similarity">
    <text evidence="5">Belongs to the CbiD family.</text>
</comment>
<dbReference type="EMBL" id="FOSG01000003">
    <property type="protein sequence ID" value="SFK00310.1"/>
    <property type="molecule type" value="Genomic_DNA"/>
</dbReference>
<dbReference type="HAMAP" id="MF_00787">
    <property type="entry name" value="CbiD"/>
    <property type="match status" value="1"/>
</dbReference>
<evidence type="ECO:0000256" key="5">
    <source>
        <dbReference type="HAMAP-Rule" id="MF_00787"/>
    </source>
</evidence>
<evidence type="ECO:0000313" key="7">
    <source>
        <dbReference type="EMBL" id="SFK00310.1"/>
    </source>
</evidence>
<dbReference type="GO" id="GO:0043780">
    <property type="term" value="F:cobalt-precorrin-5B C1-methyltransferase activity"/>
    <property type="evidence" value="ECO:0007669"/>
    <property type="project" value="RHEA"/>
</dbReference>
<accession>A0A1I3VYS3</accession>
<dbReference type="PANTHER" id="PTHR35863:SF1">
    <property type="entry name" value="COBALT-PRECORRIN-5B C(1)-METHYLTRANSFERASE"/>
    <property type="match status" value="1"/>
</dbReference>
<gene>
    <name evidence="5" type="primary">cbiD</name>
    <name evidence="7" type="ORF">SAMN05192584_10369</name>
</gene>
<dbReference type="NCBIfam" id="TIGR00312">
    <property type="entry name" value="cbiD"/>
    <property type="match status" value="1"/>
</dbReference>
<keyword evidence="2 5" id="KW-0489">Methyltransferase</keyword>
<comment type="catalytic activity">
    <reaction evidence="5">
        <text>Co-precorrin-5B + S-adenosyl-L-methionine = Co-precorrin-6A + S-adenosyl-L-homocysteine</text>
        <dbReference type="Rhea" id="RHEA:26285"/>
        <dbReference type="ChEBI" id="CHEBI:57856"/>
        <dbReference type="ChEBI" id="CHEBI:59789"/>
        <dbReference type="ChEBI" id="CHEBI:60063"/>
        <dbReference type="ChEBI" id="CHEBI:60064"/>
        <dbReference type="EC" id="2.1.1.195"/>
    </reaction>
</comment>
<keyword evidence="8" id="KW-1185">Reference proteome</keyword>
<keyword evidence="1 5" id="KW-0169">Cobalamin biosynthesis</keyword>
<evidence type="ECO:0000256" key="4">
    <source>
        <dbReference type="ARBA" id="ARBA00022691"/>
    </source>
</evidence>
<dbReference type="EC" id="2.1.1.195" evidence="5"/>
<dbReference type="PANTHER" id="PTHR35863">
    <property type="entry name" value="COBALT-PRECORRIN-5B C(1)-METHYLTRANSFERASE"/>
    <property type="match status" value="1"/>
</dbReference>
<dbReference type="Pfam" id="PF01888">
    <property type="entry name" value="CbiD"/>
    <property type="match status" value="1"/>
</dbReference>
<keyword evidence="4 5" id="KW-0949">S-adenosyl-L-methionine</keyword>
<dbReference type="PIRSF" id="PIRSF026782">
    <property type="entry name" value="CbiD"/>
    <property type="match status" value="1"/>
</dbReference>
<dbReference type="GO" id="GO:0032259">
    <property type="term" value="P:methylation"/>
    <property type="evidence" value="ECO:0007669"/>
    <property type="project" value="UniProtKB-KW"/>
</dbReference>
<evidence type="ECO:0000313" key="8">
    <source>
        <dbReference type="Proteomes" id="UP000198928"/>
    </source>
</evidence>
<dbReference type="GO" id="GO:0019251">
    <property type="term" value="P:anaerobic cobalamin biosynthetic process"/>
    <property type="evidence" value="ECO:0007669"/>
    <property type="project" value="UniProtKB-UniRule"/>
</dbReference>
<evidence type="ECO:0000256" key="1">
    <source>
        <dbReference type="ARBA" id="ARBA00022573"/>
    </source>
</evidence>
<dbReference type="SUPFAM" id="SSF111342">
    <property type="entry name" value="CbiD-like"/>
    <property type="match status" value="1"/>
</dbReference>
<dbReference type="Proteomes" id="UP000198928">
    <property type="component" value="Unassembled WGS sequence"/>
</dbReference>
<comment type="function">
    <text evidence="5">Catalyzes the methylation of C-1 in cobalt-precorrin-5B to form cobalt-precorrin-6A.</text>
</comment>
<dbReference type="OrthoDB" id="6439987at2"/>
<dbReference type="NCBIfam" id="NF000849">
    <property type="entry name" value="PRK00075.1-1"/>
    <property type="match status" value="1"/>
</dbReference>
<organism evidence="7 8">
    <name type="scientific">Streptomyces pini</name>
    <dbReference type="NCBI Taxonomy" id="1520580"/>
    <lineage>
        <taxon>Bacteria</taxon>
        <taxon>Bacillati</taxon>
        <taxon>Actinomycetota</taxon>
        <taxon>Actinomycetes</taxon>
        <taxon>Kitasatosporales</taxon>
        <taxon>Streptomycetaceae</taxon>
        <taxon>Streptomyces</taxon>
    </lineage>
</organism>
<feature type="region of interest" description="Disordered" evidence="6">
    <location>
        <begin position="1"/>
        <end position="33"/>
    </location>
</feature>
<protein>
    <recommendedName>
        <fullName evidence="5">Cobalt-precorrin-5B C(1)-methyltransferase</fullName>
        <ecNumber evidence="5">2.1.1.195</ecNumber>
    </recommendedName>
    <alternativeName>
        <fullName evidence="5">Cobalt-precorrin-6A synthase</fullName>
    </alternativeName>
</protein>
<dbReference type="InterPro" id="IPR002748">
    <property type="entry name" value="CbiD"/>
</dbReference>
<comment type="pathway">
    <text evidence="5">Cofactor biosynthesis; adenosylcobalamin biosynthesis; cob(II)yrinate a,c-diamide from sirohydrochlorin (anaerobic route): step 6/10.</text>
</comment>
<reference evidence="8" key="1">
    <citation type="submission" date="2016-10" db="EMBL/GenBank/DDBJ databases">
        <authorList>
            <person name="Varghese N."/>
            <person name="Submissions S."/>
        </authorList>
    </citation>
    <scope>NUCLEOTIDE SEQUENCE [LARGE SCALE GENOMIC DNA]</scope>
    <source>
        <strain evidence="8">PL19</strain>
    </source>
</reference>
<dbReference type="UniPathway" id="UPA00148">
    <property type="reaction ID" value="UER00227"/>
</dbReference>
<evidence type="ECO:0000256" key="2">
    <source>
        <dbReference type="ARBA" id="ARBA00022603"/>
    </source>
</evidence>
<dbReference type="AlphaFoldDB" id="A0A1I3VYS3"/>
<dbReference type="Gene3D" id="3.30.2110.10">
    <property type="entry name" value="CbiD-like"/>
    <property type="match status" value="1"/>
</dbReference>
<feature type="compositionally biased region" description="Basic and acidic residues" evidence="6">
    <location>
        <begin position="1"/>
        <end position="22"/>
    </location>
</feature>
<sequence>MAEEPEHGPARGPKLREPDLPRTAKQRPKALRTGWTTGTCASAAARAAALHLVTGEPQPWVEVALPSGRRVTFAVERSAELRPGRTEAVVVKDAGDDPDVTHGSHLTATVSWRGEPGIELHGGVGVGVVTRPGLGLAVGGPAINPVPRAMISQAVGEVVDTAERGVDVTISVPDGEKRARRTTNARLGILGGISILGTTGIVRPFSTASWRASVEQAVSVAAAQGVPAVVLCTGGRTEKGAMELLPGLPPVCFIEVGDFTGAALRRAVEHGVGRVVFVGMVGKLTKLASGVLMTHYTRSKVDTSVLADVTRAVGGADALAAEVAEANTARHAYELWDAAGLLQSAAPELCRRVVDVLERFTDHRIAAEAAMVDFTGRTVVALCSDDGGLLP</sequence>
<evidence type="ECO:0000256" key="6">
    <source>
        <dbReference type="SAM" id="MobiDB-lite"/>
    </source>
</evidence>
<evidence type="ECO:0000256" key="3">
    <source>
        <dbReference type="ARBA" id="ARBA00022679"/>
    </source>
</evidence>
<dbReference type="RefSeq" id="WP_093848260.1">
    <property type="nucleotide sequence ID" value="NZ_FOSG01000003.1"/>
</dbReference>
<dbReference type="InterPro" id="IPR036074">
    <property type="entry name" value="CbiD_sf"/>
</dbReference>
<keyword evidence="3 5" id="KW-0808">Transferase</keyword>
<proteinExistence type="inferred from homology"/>